<dbReference type="GO" id="GO:0042552">
    <property type="term" value="P:myelination"/>
    <property type="evidence" value="ECO:0007669"/>
    <property type="project" value="TreeGrafter"/>
</dbReference>
<evidence type="ECO:0000256" key="1">
    <source>
        <dbReference type="ARBA" id="ARBA00004424"/>
    </source>
</evidence>
<keyword evidence="3" id="KW-1003">Cell membrane</keyword>
<evidence type="ECO:0000256" key="11">
    <source>
        <dbReference type="PROSITE-ProRule" id="PRU00581"/>
    </source>
</evidence>
<evidence type="ECO:0000256" key="8">
    <source>
        <dbReference type="ARBA" id="ARBA00049979"/>
    </source>
</evidence>
<evidence type="ECO:0000256" key="13">
    <source>
        <dbReference type="SAM" id="Phobius"/>
    </source>
</evidence>
<dbReference type="PANTHER" id="PTHR22776:SF9">
    <property type="entry name" value="PLASMOLIPIN"/>
    <property type="match status" value="1"/>
</dbReference>
<evidence type="ECO:0000256" key="7">
    <source>
        <dbReference type="ARBA" id="ARBA00034721"/>
    </source>
</evidence>
<dbReference type="GeneTree" id="ENSGT00940000156011"/>
<reference evidence="15 16" key="1">
    <citation type="submission" date="2012-03" db="EMBL/GenBank/DDBJ databases">
        <title>Whole Genome Assembly of Papio anubis.</title>
        <authorList>
            <person name="Liu Y.L."/>
            <person name="Abraham K.A."/>
            <person name="Akbar H.A."/>
            <person name="Ali S.A."/>
            <person name="Anosike U.A."/>
            <person name="Aqrawi P.A."/>
            <person name="Arias F.A."/>
            <person name="Attaway T.A."/>
            <person name="Awwad R.A."/>
            <person name="Babu C.B."/>
            <person name="Bandaranaike D.B."/>
            <person name="Battles P.B."/>
            <person name="Bell A.B."/>
            <person name="Beltran B.B."/>
            <person name="Berhane-Mersha D.B."/>
            <person name="Bess C.B."/>
            <person name="Bickham C.B."/>
            <person name="Bolden T.B."/>
            <person name="Carter K.C."/>
            <person name="Chau D.C."/>
            <person name="Chavez A.C."/>
            <person name="Clerc-Blankenburg K.C."/>
            <person name="Coyle M.C."/>
            <person name="Dao M.D."/>
            <person name="Davila M.L.D."/>
            <person name="Davy-Carroll L.D."/>
            <person name="Denson S.D."/>
            <person name="Dinh H.D."/>
            <person name="Fernandez S.F."/>
            <person name="Fernando P.F."/>
            <person name="Forbes L.F."/>
            <person name="Francis C.F."/>
            <person name="Francisco L.F."/>
            <person name="Fu Q.F."/>
            <person name="Garcia-Iii R.G."/>
            <person name="Garrett T.G."/>
            <person name="Gross S.G."/>
            <person name="Gubbala S.G."/>
            <person name="Hirani K.H."/>
            <person name="Hogues M.H."/>
            <person name="Hollins B.H."/>
            <person name="Jackson L.J."/>
            <person name="Javaid M.J."/>
            <person name="Jhangiani S.J."/>
            <person name="Johnson A.J."/>
            <person name="Johnson B.J."/>
            <person name="Jones J.J."/>
            <person name="Joshi V.J."/>
            <person name="Kalu J.K."/>
            <person name="Khan N.K."/>
            <person name="Korchina V.K."/>
            <person name="Kovar C.K."/>
            <person name="Lago L.L."/>
            <person name="Lara F.L."/>
            <person name="Le T.-K.L."/>
            <person name="Lee S.L."/>
            <person name="Legall-Iii F.L."/>
            <person name="Lemon S.L."/>
            <person name="Liu J.L."/>
            <person name="Liu Y.-S.L."/>
            <person name="Liyanage D.L."/>
            <person name="Lopez J.L."/>
            <person name="Lorensuhewa L.L."/>
            <person name="Mata R.M."/>
            <person name="Mathew T.M."/>
            <person name="Mercado C.M."/>
            <person name="Mercado I.M."/>
            <person name="Morales K.M."/>
            <person name="Morgan M.M."/>
            <person name="Munidasa M.M."/>
            <person name="Ngo D.N."/>
            <person name="Nguyen L.N."/>
            <person name="Nguyen T.N."/>
            <person name="Nguyen N.N."/>
            <person name="Obregon M.O."/>
            <person name="Okwuonu G.O."/>
            <person name="Ongeri F.O."/>
            <person name="Onwere C.O."/>
            <person name="Osifeso I.O."/>
            <person name="Parra A.P."/>
            <person name="Patil S.P."/>
            <person name="Perez A.P."/>
            <person name="Perez Y.P."/>
            <person name="Pham C.P."/>
            <person name="Pu L.-L.P."/>
            <person name="Puazo M.P."/>
            <person name="Quiroz J.Q."/>
            <person name="Rouhana J.R."/>
            <person name="Ruiz M.R."/>
            <person name="Ruiz S.-J.R."/>
            <person name="Saada N.S."/>
            <person name="Santibanez J.S."/>
            <person name="Scheel M.S."/>
            <person name="Schneider B.S."/>
            <person name="Simmons D.S."/>
            <person name="Sisson I.S."/>
            <person name="Tang L.-Y.T."/>
            <person name="Thornton R.T."/>
            <person name="Tisius J.T."/>
            <person name="Toledanes G.T."/>
            <person name="Trejos Z.T."/>
            <person name="Usmani K.U."/>
            <person name="Varghese R.V."/>
            <person name="Vattathil S.V."/>
            <person name="Vee V.V."/>
            <person name="Walker D.W."/>
            <person name="Weissenberger G.W."/>
            <person name="White C.W."/>
            <person name="Williams A.W."/>
            <person name="Woodworth J.W."/>
            <person name="Wright R.W."/>
            <person name="Zhu Y.Z."/>
            <person name="Han Y.H."/>
            <person name="Newsham I.N."/>
            <person name="Nazareth L.N."/>
            <person name="Worley K.W."/>
            <person name="Muzny D.M."/>
            <person name="Rogers J.R."/>
            <person name="Gibbs R.G."/>
        </authorList>
    </citation>
    <scope>NUCLEOTIDE SEQUENCE [LARGE SCALE GENOMIC DNA]</scope>
</reference>
<comment type="subunit">
    <text evidence="2">Forms oligomers.</text>
</comment>
<feature type="transmembrane region" description="Helical" evidence="13">
    <location>
        <begin position="256"/>
        <end position="278"/>
    </location>
</feature>
<feature type="transmembrane region" description="Helical" evidence="13">
    <location>
        <begin position="330"/>
        <end position="351"/>
    </location>
</feature>
<comment type="subcellular location">
    <subcellularLocation>
        <location evidence="1">Apical cell membrane</location>
        <topology evidence="1">Multi-pass membrane protein</topology>
    </subcellularLocation>
    <subcellularLocation>
        <location evidence="8">Myelin membrane</location>
        <topology evidence="8">Multi-pass membrane protein</topology>
    </subcellularLocation>
</comment>
<dbReference type="PRINTS" id="PR01884">
    <property type="entry name" value="MALPROTEIN"/>
</dbReference>
<evidence type="ECO:0000256" key="2">
    <source>
        <dbReference type="ARBA" id="ARBA00011815"/>
    </source>
</evidence>
<feature type="compositionally biased region" description="Low complexity" evidence="12">
    <location>
        <begin position="144"/>
        <end position="157"/>
    </location>
</feature>
<evidence type="ECO:0000313" key="15">
    <source>
        <dbReference type="Ensembl" id="ENSPANP00000058334.1"/>
    </source>
</evidence>
<sequence length="371" mass="39939">SYPFTLASQSARIRGRRHCIRPPRDSPRVAAQGLGRGCTARRKRLGERCPPRAITSLSLGAEATTAWASAGKFPAGGLLRARPAKRSGLVLAEQIHGPGVVYWSREWTRLPTNLSRGEQRVKGAALVAGAGLGSRLHLAPQAPSPDASCSSGSSTGIGSFGEERRGSRHPPLEGRRRRPERPREASGAAMAEFPSKVSTRTSSPAQGAGASVSALRPDLGFVRSSLGALMLLQLVLGLLVWALIADTPYHLYPAYGWVMFVAVFLWLVTIILFILYLFQLHMKLYMVPWPLVLMIFNISATVLYITAFIACSAAVDLTSLRGTRPYNQRAAASFFACLVMIAYGVSAFFSYQAWRGVGSNAATSQMAGGYA</sequence>
<accession>A0A8I5R262</accession>
<name>A0A8I5R262_PAPAN</name>
<evidence type="ECO:0000313" key="16">
    <source>
        <dbReference type="Proteomes" id="UP000028761"/>
    </source>
</evidence>
<dbReference type="PROSITE" id="PS51225">
    <property type="entry name" value="MARVEL"/>
    <property type="match status" value="1"/>
</dbReference>
<reference evidence="15" key="3">
    <citation type="submission" date="2025-09" db="UniProtKB">
        <authorList>
            <consortium name="Ensembl"/>
        </authorList>
    </citation>
    <scope>IDENTIFICATION</scope>
</reference>
<dbReference type="GO" id="GO:0019911">
    <property type="term" value="F:structural constituent of myelin sheath"/>
    <property type="evidence" value="ECO:0007669"/>
    <property type="project" value="TreeGrafter"/>
</dbReference>
<reference evidence="15" key="2">
    <citation type="submission" date="2025-08" db="UniProtKB">
        <authorList>
            <consortium name="Ensembl"/>
        </authorList>
    </citation>
    <scope>IDENTIFICATION</scope>
</reference>
<dbReference type="InterPro" id="IPR013295">
    <property type="entry name" value="MAL"/>
</dbReference>
<feature type="compositionally biased region" description="Polar residues" evidence="12">
    <location>
        <begin position="196"/>
        <end position="205"/>
    </location>
</feature>
<dbReference type="GO" id="GO:0043209">
    <property type="term" value="C:myelin sheath"/>
    <property type="evidence" value="ECO:0007669"/>
    <property type="project" value="UniProtKB-SubCell"/>
</dbReference>
<comment type="similarity">
    <text evidence="7">Belongs to the MAL family.</text>
</comment>
<evidence type="ECO:0000256" key="10">
    <source>
        <dbReference type="ARBA" id="ARBA00050050"/>
    </source>
</evidence>
<feature type="compositionally biased region" description="Basic and acidic residues" evidence="12">
    <location>
        <begin position="161"/>
        <end position="174"/>
    </location>
</feature>
<dbReference type="GO" id="GO:0016324">
    <property type="term" value="C:apical plasma membrane"/>
    <property type="evidence" value="ECO:0007669"/>
    <property type="project" value="UniProtKB-SubCell"/>
</dbReference>
<dbReference type="Pfam" id="PF01284">
    <property type="entry name" value="MARVEL"/>
    <property type="match status" value="1"/>
</dbReference>
<dbReference type="Ensembl" id="ENSPANT00000065015.1">
    <property type="protein sequence ID" value="ENSPANP00000058334.1"/>
    <property type="gene ID" value="ENSPANG00000050426.1"/>
</dbReference>
<evidence type="ECO:0000256" key="4">
    <source>
        <dbReference type="ARBA" id="ARBA00022692"/>
    </source>
</evidence>
<feature type="domain" description="MARVEL" evidence="14">
    <location>
        <begin position="221"/>
        <end position="355"/>
    </location>
</feature>
<evidence type="ECO:0000256" key="12">
    <source>
        <dbReference type="SAM" id="MobiDB-lite"/>
    </source>
</evidence>
<evidence type="ECO:0000256" key="5">
    <source>
        <dbReference type="ARBA" id="ARBA00022989"/>
    </source>
</evidence>
<evidence type="ECO:0000256" key="9">
    <source>
        <dbReference type="ARBA" id="ARBA00050024"/>
    </source>
</evidence>
<dbReference type="PANTHER" id="PTHR22776">
    <property type="entry name" value="MARVEL-CONTAINING POTENTIAL LIPID RAFT-ASSOCIATED PROTEIN"/>
    <property type="match status" value="1"/>
</dbReference>
<protein>
    <recommendedName>
        <fullName evidence="9">Plasmolipin</fullName>
    </recommendedName>
    <alternativeName>
        <fullName evidence="10">Plasma membrane proteolipid</fullName>
    </alternativeName>
</protein>
<feature type="transmembrane region" description="Helical" evidence="13">
    <location>
        <begin position="290"/>
        <end position="310"/>
    </location>
</feature>
<dbReference type="AlphaFoldDB" id="A0A8I5R262"/>
<evidence type="ECO:0000256" key="3">
    <source>
        <dbReference type="ARBA" id="ARBA00022475"/>
    </source>
</evidence>
<evidence type="ECO:0000259" key="14">
    <source>
        <dbReference type="PROSITE" id="PS51225"/>
    </source>
</evidence>
<organism evidence="15 16">
    <name type="scientific">Papio anubis</name>
    <name type="common">Olive baboon</name>
    <dbReference type="NCBI Taxonomy" id="9555"/>
    <lineage>
        <taxon>Eukaryota</taxon>
        <taxon>Metazoa</taxon>
        <taxon>Chordata</taxon>
        <taxon>Craniata</taxon>
        <taxon>Vertebrata</taxon>
        <taxon>Euteleostomi</taxon>
        <taxon>Mammalia</taxon>
        <taxon>Eutheria</taxon>
        <taxon>Euarchontoglires</taxon>
        <taxon>Primates</taxon>
        <taxon>Haplorrhini</taxon>
        <taxon>Catarrhini</taxon>
        <taxon>Cercopithecidae</taxon>
        <taxon>Cercopithecinae</taxon>
        <taxon>Papio</taxon>
    </lineage>
</organism>
<keyword evidence="6 11" id="KW-0472">Membrane</keyword>
<keyword evidence="4 11" id="KW-0812">Transmembrane</keyword>
<evidence type="ECO:0000256" key="6">
    <source>
        <dbReference type="ARBA" id="ARBA00023136"/>
    </source>
</evidence>
<feature type="region of interest" description="Disordered" evidence="12">
    <location>
        <begin position="137"/>
        <end position="209"/>
    </location>
</feature>
<keyword evidence="16" id="KW-1185">Reference proteome</keyword>
<dbReference type="InterPro" id="IPR050578">
    <property type="entry name" value="MARVEL-CKLF_proteins"/>
</dbReference>
<dbReference type="InterPro" id="IPR008253">
    <property type="entry name" value="Marvel"/>
</dbReference>
<dbReference type="Proteomes" id="UP000028761">
    <property type="component" value="Chromosome 18"/>
</dbReference>
<proteinExistence type="inferred from homology"/>
<keyword evidence="5 13" id="KW-1133">Transmembrane helix</keyword>
<feature type="transmembrane region" description="Helical" evidence="13">
    <location>
        <begin position="226"/>
        <end position="244"/>
    </location>
</feature>